<protein>
    <submittedName>
        <fullName evidence="1">Uncharacterized protein</fullName>
    </submittedName>
</protein>
<dbReference type="AlphaFoldDB" id="A0A1V6LWQ4"/>
<name>A0A1V6LWQ4_9BACT</name>
<sequence>MLHLLKCKNYTSLIYQTCFYQGVKVLAVYHKCICCQSTNFNFQKFIKMLIGSPQHTTTGKDVLGNLCHILILAE</sequence>
<organism evidence="1 2">
    <name type="scientific">Candidatus Brocadia sapporoensis</name>
    <dbReference type="NCBI Taxonomy" id="392547"/>
    <lineage>
        <taxon>Bacteria</taxon>
        <taxon>Pseudomonadati</taxon>
        <taxon>Planctomycetota</taxon>
        <taxon>Candidatus Brocadiia</taxon>
        <taxon>Candidatus Brocadiales</taxon>
        <taxon>Candidatus Brocadiaceae</taxon>
        <taxon>Candidatus Brocadia</taxon>
    </lineage>
</organism>
<accession>A0A1V6LWQ4</accession>
<evidence type="ECO:0000313" key="1">
    <source>
        <dbReference type="EMBL" id="OQD44568.1"/>
    </source>
</evidence>
<comment type="caution">
    <text evidence="1">The sequence shown here is derived from an EMBL/GenBank/DDBJ whole genome shotgun (WGS) entry which is preliminary data.</text>
</comment>
<dbReference type="Proteomes" id="UP000242219">
    <property type="component" value="Unassembled WGS sequence"/>
</dbReference>
<dbReference type="EMBL" id="MJUW02000122">
    <property type="protein sequence ID" value="OQD44568.1"/>
    <property type="molecule type" value="Genomic_DNA"/>
</dbReference>
<proteinExistence type="predicted"/>
<keyword evidence="2" id="KW-1185">Reference proteome</keyword>
<reference evidence="1 2" key="1">
    <citation type="journal article" date="2016" name="Genome Announc.">
        <title>Draft Genome Sequence of the Anaerobic Ammonium-Oxidizing Bacterium 'Candidatus Brocadia sp. 40'.</title>
        <authorList>
            <person name="Ali M."/>
            <person name="Haroon M.F."/>
            <person name="Narita Y."/>
            <person name="Zhang L."/>
            <person name="Rangel Shaw D."/>
            <person name="Okabe S."/>
            <person name="Saikaly P.E."/>
        </authorList>
    </citation>
    <scope>NUCLEOTIDE SEQUENCE [LARGE SCALE GENOMIC DNA]</scope>
    <source>
        <strain evidence="1 2">40</strain>
    </source>
</reference>
<evidence type="ECO:0000313" key="2">
    <source>
        <dbReference type="Proteomes" id="UP000242219"/>
    </source>
</evidence>
<gene>
    <name evidence="1" type="ORF">BIY37_12700</name>
</gene>